<gene>
    <name evidence="1" type="ORF">FBUS_00818</name>
</gene>
<evidence type="ECO:0000313" key="1">
    <source>
        <dbReference type="EMBL" id="KAA0190238.1"/>
    </source>
</evidence>
<dbReference type="OrthoDB" id="6251429at2759"/>
<proteinExistence type="predicted"/>
<name>A0A8E0RT76_9TREM</name>
<reference evidence="1" key="1">
    <citation type="submission" date="2019-05" db="EMBL/GenBank/DDBJ databases">
        <title>Annotation for the trematode Fasciolopsis buski.</title>
        <authorList>
            <person name="Choi Y.-J."/>
        </authorList>
    </citation>
    <scope>NUCLEOTIDE SEQUENCE</scope>
    <source>
        <strain evidence="1">HT</strain>
        <tissue evidence="1">Whole worm</tissue>
    </source>
</reference>
<sequence>MELFSSKTLRNAITTKNKVNKERALTDRANYHTNVIYSGRLLIRFVGCSEHSDQLPTGIKGDQDSFRGIYDQLKPYTVVLYRDRTVHLEACSRERASQSFIRTIQDTEKMFSGHNRTHLRYRIVRVKQKNPHTFHLDVINSKTHDGIHCEKLICHVSQSKKSTEWVKLIQRVLMDSDHSTDSFDNSLSLKMSIYLTVTDRLGNLDDERKSIHSNCGSFVSEPAHLTINSREVQINVLTDTKSPIKLEVQNIQIKRKQPEHSKASNVFKIFDSTKEYTCQTTDHLQCLIASTLLELWIRLERLARPYSGSQESNGKPIEGRLLIGPTLFSLDETQVCIYSHNKYLECLDMYGTFEQFEILHSDLVYLDMPHFHACRVLARQTRPEYEAGHIRELFIRVPTRQALLKWHQHFNMSPSTVLSLLHVILTEMESRRHIPQGEVPLDQGDGIPEEQRLDLKEALVLFTLSAERLSTVLKVRVEWSNSRIEQLLLILLSSMAYPTIKSERQVDITNLMLPHGFDPNTVTDSLPNHLGEVLSQMSTFNLCILNRLVMFFIVGMYNLYPNWGKLNAVQSLCLIQKHWIPLIESLCHRKNHYLISNRHDNRSRAISYFIASYQYILHEMLMKADMK</sequence>
<dbReference type="AlphaFoldDB" id="A0A8E0RT76"/>
<dbReference type="Proteomes" id="UP000728185">
    <property type="component" value="Unassembled WGS sequence"/>
</dbReference>
<organism evidence="1 2">
    <name type="scientific">Fasciolopsis buskii</name>
    <dbReference type="NCBI Taxonomy" id="27845"/>
    <lineage>
        <taxon>Eukaryota</taxon>
        <taxon>Metazoa</taxon>
        <taxon>Spiralia</taxon>
        <taxon>Lophotrochozoa</taxon>
        <taxon>Platyhelminthes</taxon>
        <taxon>Trematoda</taxon>
        <taxon>Digenea</taxon>
        <taxon>Plagiorchiida</taxon>
        <taxon>Echinostomata</taxon>
        <taxon>Echinostomatoidea</taxon>
        <taxon>Fasciolidae</taxon>
        <taxon>Fasciolopsis</taxon>
    </lineage>
</organism>
<comment type="caution">
    <text evidence="1">The sequence shown here is derived from an EMBL/GenBank/DDBJ whole genome shotgun (WGS) entry which is preliminary data.</text>
</comment>
<keyword evidence="2" id="KW-1185">Reference proteome</keyword>
<protein>
    <submittedName>
        <fullName evidence="1">Uncharacterized protein</fullName>
    </submittedName>
</protein>
<evidence type="ECO:0000313" key="2">
    <source>
        <dbReference type="Proteomes" id="UP000728185"/>
    </source>
</evidence>
<accession>A0A8E0RT76</accession>
<dbReference type="EMBL" id="LUCM01007265">
    <property type="protein sequence ID" value="KAA0190238.1"/>
    <property type="molecule type" value="Genomic_DNA"/>
</dbReference>